<protein>
    <submittedName>
        <fullName evidence="1">Uncharacterized protein</fullName>
    </submittedName>
</protein>
<sequence>MDIDRVYNQLKKHHPNLYQYTSKTDLDFKFDSLKRAIKLTN</sequence>
<proteinExistence type="predicted"/>
<name>A0A090V9X4_9FLAO</name>
<evidence type="ECO:0000313" key="1">
    <source>
        <dbReference type="EMBL" id="GAL61591.1"/>
    </source>
</evidence>
<gene>
    <name evidence="1" type="ORF">JCM19300_1414</name>
</gene>
<comment type="caution">
    <text evidence="1">The sequence shown here is derived from an EMBL/GenBank/DDBJ whole genome shotgun (WGS) entry which is preliminary data.</text>
</comment>
<dbReference type="EMBL" id="BBNQ01000003">
    <property type="protein sequence ID" value="GAL61591.1"/>
    <property type="molecule type" value="Genomic_DNA"/>
</dbReference>
<dbReference type="AlphaFoldDB" id="A0A090V9X4"/>
<evidence type="ECO:0000313" key="2">
    <source>
        <dbReference type="Proteomes" id="UP000029644"/>
    </source>
</evidence>
<reference evidence="1 2" key="1">
    <citation type="journal article" date="2014" name="Genome Announc.">
        <title>Draft Genome Sequences of Marine Flavobacterium Algibacter lectus Strains SS8 and NR4.</title>
        <authorList>
            <person name="Takatani N."/>
            <person name="Nakanishi M."/>
            <person name="Meirelles P."/>
            <person name="Mino S."/>
            <person name="Suda W."/>
            <person name="Oshima K."/>
            <person name="Hattori M."/>
            <person name="Ohkuma M."/>
            <person name="Hosokawa M."/>
            <person name="Miyashita K."/>
            <person name="Thompson F.L."/>
            <person name="Niwa A."/>
            <person name="Sawabe T."/>
            <person name="Sawabe T."/>
        </authorList>
    </citation>
    <scope>NUCLEOTIDE SEQUENCE [LARGE SCALE GENOMIC DNA]</scope>
    <source>
        <strain evidence="1 2">JCM 19300</strain>
    </source>
</reference>
<dbReference type="Proteomes" id="UP000029644">
    <property type="component" value="Unassembled WGS sequence"/>
</dbReference>
<accession>A0A090V9X4</accession>
<organism evidence="1 2">
    <name type="scientific">Algibacter lectus</name>
    <dbReference type="NCBI Taxonomy" id="221126"/>
    <lineage>
        <taxon>Bacteria</taxon>
        <taxon>Pseudomonadati</taxon>
        <taxon>Bacteroidota</taxon>
        <taxon>Flavobacteriia</taxon>
        <taxon>Flavobacteriales</taxon>
        <taxon>Flavobacteriaceae</taxon>
        <taxon>Algibacter</taxon>
    </lineage>
</organism>